<feature type="region of interest" description="Disordered" evidence="2">
    <location>
        <begin position="562"/>
        <end position="702"/>
    </location>
</feature>
<organism evidence="4 5">
    <name type="scientific">Perkinsus chesapeaki</name>
    <name type="common">Clam parasite</name>
    <name type="synonym">Perkinsus andrewsi</name>
    <dbReference type="NCBI Taxonomy" id="330153"/>
    <lineage>
        <taxon>Eukaryota</taxon>
        <taxon>Sar</taxon>
        <taxon>Alveolata</taxon>
        <taxon>Perkinsozoa</taxon>
        <taxon>Perkinsea</taxon>
        <taxon>Perkinsida</taxon>
        <taxon>Perkinsidae</taxon>
        <taxon>Perkinsus</taxon>
    </lineage>
</organism>
<dbReference type="InterPro" id="IPR050164">
    <property type="entry name" value="Peptidase_C19"/>
</dbReference>
<feature type="domain" description="USP" evidence="3">
    <location>
        <begin position="1311"/>
        <end position="1703"/>
    </location>
</feature>
<dbReference type="PANTHER" id="PTHR24006">
    <property type="entry name" value="UBIQUITIN CARBOXYL-TERMINAL HYDROLASE"/>
    <property type="match status" value="1"/>
</dbReference>
<dbReference type="CDD" id="cd00121">
    <property type="entry name" value="MATH"/>
    <property type="match status" value="1"/>
</dbReference>
<dbReference type="GO" id="GO:0004843">
    <property type="term" value="F:cysteine-type deubiquitinase activity"/>
    <property type="evidence" value="ECO:0007669"/>
    <property type="project" value="InterPro"/>
</dbReference>
<dbReference type="EMBL" id="JAAPAO010000080">
    <property type="protein sequence ID" value="KAF4673597.1"/>
    <property type="molecule type" value="Genomic_DNA"/>
</dbReference>
<feature type="region of interest" description="Disordered" evidence="2">
    <location>
        <begin position="1386"/>
        <end position="1415"/>
    </location>
</feature>
<evidence type="ECO:0000313" key="5">
    <source>
        <dbReference type="Proteomes" id="UP000591131"/>
    </source>
</evidence>
<dbReference type="PROSITE" id="PS50235">
    <property type="entry name" value="USP_3"/>
    <property type="match status" value="1"/>
</dbReference>
<accession>A0A7J6MQI5</accession>
<feature type="compositionally biased region" description="Basic and acidic residues" evidence="2">
    <location>
        <begin position="607"/>
        <end position="616"/>
    </location>
</feature>
<feature type="compositionally biased region" description="Low complexity" evidence="2">
    <location>
        <begin position="874"/>
        <end position="919"/>
    </location>
</feature>
<dbReference type="InterPro" id="IPR028889">
    <property type="entry name" value="USP"/>
</dbReference>
<feature type="compositionally biased region" description="Basic and acidic residues" evidence="2">
    <location>
        <begin position="591"/>
        <end position="601"/>
    </location>
</feature>
<dbReference type="Gene3D" id="3.90.70.10">
    <property type="entry name" value="Cysteine proteinases"/>
    <property type="match status" value="1"/>
</dbReference>
<evidence type="ECO:0000259" key="3">
    <source>
        <dbReference type="PROSITE" id="PS50235"/>
    </source>
</evidence>
<dbReference type="SUPFAM" id="SSF54001">
    <property type="entry name" value="Cysteine proteinases"/>
    <property type="match status" value="1"/>
</dbReference>
<dbReference type="GO" id="GO:0005634">
    <property type="term" value="C:nucleus"/>
    <property type="evidence" value="ECO:0007669"/>
    <property type="project" value="TreeGrafter"/>
</dbReference>
<dbReference type="GO" id="GO:0005829">
    <property type="term" value="C:cytosol"/>
    <property type="evidence" value="ECO:0007669"/>
    <property type="project" value="TreeGrafter"/>
</dbReference>
<protein>
    <recommendedName>
        <fullName evidence="3">USP domain-containing protein</fullName>
    </recommendedName>
</protein>
<feature type="compositionally biased region" description="Basic and acidic residues" evidence="2">
    <location>
        <begin position="981"/>
        <end position="995"/>
    </location>
</feature>
<keyword evidence="1" id="KW-0175">Coiled coil</keyword>
<feature type="compositionally biased region" description="Basic and acidic residues" evidence="2">
    <location>
        <begin position="691"/>
        <end position="702"/>
    </location>
</feature>
<dbReference type="Proteomes" id="UP000591131">
    <property type="component" value="Unassembled WGS sequence"/>
</dbReference>
<feature type="region of interest" description="Disordered" evidence="2">
    <location>
        <begin position="217"/>
        <end position="243"/>
    </location>
</feature>
<comment type="caution">
    <text evidence="4">The sequence shown here is derived from an EMBL/GenBank/DDBJ whole genome shotgun (WGS) entry which is preliminary data.</text>
</comment>
<evidence type="ECO:0000256" key="2">
    <source>
        <dbReference type="SAM" id="MobiDB-lite"/>
    </source>
</evidence>
<dbReference type="GO" id="GO:0016579">
    <property type="term" value="P:protein deubiquitination"/>
    <property type="evidence" value="ECO:0007669"/>
    <property type="project" value="InterPro"/>
</dbReference>
<keyword evidence="5" id="KW-1185">Reference proteome</keyword>
<feature type="region of interest" description="Disordered" evidence="2">
    <location>
        <begin position="1730"/>
        <end position="1756"/>
    </location>
</feature>
<dbReference type="OrthoDB" id="289038at2759"/>
<reference evidence="4 5" key="1">
    <citation type="submission" date="2020-04" db="EMBL/GenBank/DDBJ databases">
        <title>Perkinsus chesapeaki whole genome sequence.</title>
        <authorList>
            <person name="Bogema D.R."/>
        </authorList>
    </citation>
    <scope>NUCLEOTIDE SEQUENCE [LARGE SCALE GENOMIC DNA]</scope>
    <source>
        <strain evidence="4">ATCC PRA-425</strain>
    </source>
</reference>
<feature type="coiled-coil region" evidence="1">
    <location>
        <begin position="136"/>
        <end position="176"/>
    </location>
</feature>
<dbReference type="Gene3D" id="2.60.210.10">
    <property type="entry name" value="Apoptosis, Tumor Necrosis Factor Receptor Associated Protein 2, Chain A"/>
    <property type="match status" value="1"/>
</dbReference>
<feature type="compositionally biased region" description="Polar residues" evidence="2">
    <location>
        <begin position="562"/>
        <end position="572"/>
    </location>
</feature>
<dbReference type="Pfam" id="PF00443">
    <property type="entry name" value="UCH"/>
    <property type="match status" value="1"/>
</dbReference>
<feature type="compositionally biased region" description="Polar residues" evidence="2">
    <location>
        <begin position="784"/>
        <end position="793"/>
    </location>
</feature>
<feature type="region of interest" description="Disordered" evidence="2">
    <location>
        <begin position="774"/>
        <end position="945"/>
    </location>
</feature>
<dbReference type="Gene3D" id="1.10.287.1490">
    <property type="match status" value="1"/>
</dbReference>
<feature type="compositionally biased region" description="Basic and acidic residues" evidence="2">
    <location>
        <begin position="1112"/>
        <end position="1131"/>
    </location>
</feature>
<dbReference type="InterPro" id="IPR002083">
    <property type="entry name" value="MATH/TRAF_dom"/>
</dbReference>
<gene>
    <name evidence="4" type="ORF">FOL47_010404</name>
</gene>
<feature type="region of interest" description="Disordered" evidence="2">
    <location>
        <begin position="1650"/>
        <end position="1686"/>
    </location>
</feature>
<feature type="compositionally biased region" description="Low complexity" evidence="2">
    <location>
        <begin position="1730"/>
        <end position="1754"/>
    </location>
</feature>
<name>A0A7J6MQI5_PERCH</name>
<feature type="compositionally biased region" description="Polar residues" evidence="2">
    <location>
        <begin position="1404"/>
        <end position="1415"/>
    </location>
</feature>
<evidence type="ECO:0000256" key="1">
    <source>
        <dbReference type="SAM" id="Coils"/>
    </source>
</evidence>
<dbReference type="InterPro" id="IPR008974">
    <property type="entry name" value="TRAF-like"/>
</dbReference>
<evidence type="ECO:0000313" key="4">
    <source>
        <dbReference type="EMBL" id="KAF4673597.1"/>
    </source>
</evidence>
<feature type="region of interest" description="Disordered" evidence="2">
    <location>
        <begin position="980"/>
        <end position="1131"/>
    </location>
</feature>
<sequence length="2391" mass="261869">MIIPDDQMWPEEDGGCNPFSGVTPAGLEAQHSEEEQELPGGAWKVACFRDQWEQLCRNLDLCDDKLATAAAELASDSMPLGKYHELYLAFRKIFVSVEDFSKAVGKVSAGLRPKLEAFTSFVRQYEEGVGKELIELRRVEDKVASVKQERDHARAMQELEAQYRSRVQALADTQRKAKREVMLLLDSTRHDRDRLLLLAVIEKEDVAAAKRMVEDAQTEQKRAEEVSKVDRQRKKDAEGVAKDAKKMRNTITRDLDRVRREKLQLTKALEKEEQANKEFAAGGNENFQKIQGLQAQLKEALDARDDAIGKIKAAEDAATEAKTKQRADMRVRQQIDLDAEEAENEMKQAEDMAAAVAERANALPGVTQDMDSLQQQLNELNQDSADLQAKLKETEDNIAKLKQETADLPGMRKRIDEADNEIVQQKAALQKAQQEKEDVAAKLASINNEASVAEANAASLSKHAEQTQAAIADLRKKSAAASEELNKVNMELNQVKQALEENQQARQAAEDGIKAGQTAIAEKEGETAAAAESAKEAVTERDGLKKELQDLKGDISQIQKEINSEQKATAQAQKDGGKLAGKVESMQKGIEGFRRQTDEAKAATAKEQGEHQKTREALANTTADKEDQQSKLAEAKAHADQEKRNLDREVDAHKQTMKEYDRLKSKNEEEAAKLDAKAQETSEAQQQAEDAETKVKSKQDEVSVLHDRIEQMKNEKQQMQAQLKELKAAADKLEALMTQRIADIKAAPVDPDSDDSWETNDTYTTEYYRLQRERDEIAAKATPSAGTTTTRFQPSGFTAGGGSSSVGGQSRYSSAASTPSVTASSFDVRVSPGRVGSVPSSAPVSSVGNSTPKSPRSPGSGPSVIPGRVGGGYSAKAPDTSSSSTAAAPRSSSASSSSYRPTTTTTNSYSTSSYSTASPGEVTHATTGDKIKHGGEVTWDYTKKGGKKVGGWMKDGYGAAKRKGGHGMAWSVIALAMTSAGDERRPRIPDSKGKVAADITGPHPSPTKRGIDKRDELNTMQDKRDSGGAAGQHKRDEEGLLLATSQDVPQLGRGMKDGMVELEELGEPPAKILRVSDDRRGSSPTPEDTSEEAEDIASVTSEASGQVEDDDSRAGGDGDGNDKSARELPPLREGELEMWVDMCAEKNRKAKSSLRSKEIENAGCFGYRLLVYPCGTNECCRNALDYSLGAFLEIVPPEKRGLGSEPGRYFPDHWSLRFVNFTISLVNFKRPEKSAFRQDRKAFTYQSSDCGWRNLVHHDCRSSPGISKLMDEGWLDNHGRFLIRAMARPLRLGVESSGNRPDLGGPIIPYLGLENLGATCYLNGLLQSLFLIPQFRRIVYCSTLAADTGKLLPQPSSPSRSTSNGLQIVLALQSVFFQLERGLHPLETPPPSESSRGMNGRVSRASSEDGNGSSKAVSSEALVRAFGWDTADLFTQQDAQELSRLLCDKLEEMLKPSKSDKLIRDLFVGKLENYIECMDVDYKSTKEEVFYDLQLNVLSLTGEPLGSVEDSLKEYFQTEVMDGDDKYEAEGYGKQRAKKGLRLLSMPPVFTVQLKRFCFSMDTMDMQKVNEYFQFGDVLDMSPYLYEPPSDPADSEYVLHTVLVHNGNVYGGHYYAFVRPELGQSGGEDKWYRFDDENVTRVSKEAAVDDNFGGPSPVELDNPFVASTESPKPFRSAGRRSSLTSQGRTYKTHSAYILVYIRRSALDWVMKPCSLSEVNPHLYRRLLASTNTPTSTSSNPSAKGTSEEGSSPEGEPVDQLFDVSVVCLSNISLVQLLSHQGVWNPATVVDQVMDALVKNPNEPGLPAGTTHTIVSSGTLVDNLPNTPGIRHTSAVPNGGGGGQSPPSQATKIYQLGRVDGSPSSNEASTIKFTEVIGGYFLGMCLPRSACREHPLGRRDLDCSNEEEGLTVYCLAGQVPRPVMIMMLADEKAVPKLEVPDQFGRKSVAGIHLGRKSRLVILRYFDIFNSTLNFITTATITPSPAGMVRAARYILNSKYRRDSETGKSSVNLEERTDWKMFLERNGVAIEVDALGDMKKSGFNDVLGRYERNIADGEVIVVQWYEEGANTLPDYFEVLKHSAPVSFVVHDPFTPLHGPGVMYAKETDMLPAPPPPPPPPVVAGTKPCCSKHDMLVDVRIPLYDAIANLVTANRDSKNPSPLVPAALSQLPGCMLYMYPYDPFMIPLESGAGGATASVRLDLSELAKGGGEPFSTTEPFAHPTLHLVFLQRPSNLPPEAMPLMCRAFDGPREIGATVVWPSPEEKLTEAIGSALDALKEANVTFATQSGIRAMVTTAPCQGTSEHPQRKIIMLLDSEDPSSRAFEDMRVSELPCADKVDIFSGRVDGNYLRIEESVEKKKNEEVIPVYIRGPLLPAQEASPPTLPPSQGPRYS</sequence>
<feature type="compositionally biased region" description="Low complexity" evidence="2">
    <location>
        <begin position="806"/>
        <end position="867"/>
    </location>
</feature>
<feature type="compositionally biased region" description="Basic and acidic residues" evidence="2">
    <location>
        <begin position="1009"/>
        <end position="1026"/>
    </location>
</feature>
<proteinExistence type="predicted"/>
<feature type="compositionally biased region" description="Basic and acidic residues" evidence="2">
    <location>
        <begin position="623"/>
        <end position="680"/>
    </location>
</feature>
<dbReference type="InterPro" id="IPR038765">
    <property type="entry name" value="Papain-like_cys_pep_sf"/>
</dbReference>
<dbReference type="InterPro" id="IPR001394">
    <property type="entry name" value="Peptidase_C19_UCH"/>
</dbReference>